<dbReference type="Gene3D" id="3.40.1010.10">
    <property type="entry name" value="Cobalt-precorrin-4 Transmethylase, Domain 1"/>
    <property type="match status" value="1"/>
</dbReference>
<dbReference type="GO" id="GO:0070677">
    <property type="term" value="F:rRNA (cytosine-2'-O-)-methyltransferase activity"/>
    <property type="evidence" value="ECO:0007669"/>
    <property type="project" value="UniProtKB-UniRule"/>
</dbReference>
<proteinExistence type="inferred from homology"/>
<dbReference type="InterPro" id="IPR018063">
    <property type="entry name" value="SAM_MeTrfase_RsmI_CS"/>
</dbReference>
<dbReference type="PROSITE" id="PS01296">
    <property type="entry name" value="RSMI"/>
    <property type="match status" value="1"/>
</dbReference>
<dbReference type="STRING" id="96561.Dole_1105"/>
<dbReference type="NCBIfam" id="TIGR00096">
    <property type="entry name" value="16S rRNA (cytidine(1402)-2'-O)-methyltransferase"/>
    <property type="match status" value="1"/>
</dbReference>
<evidence type="ECO:0000256" key="5">
    <source>
        <dbReference type="ARBA" id="ARBA00022691"/>
    </source>
</evidence>
<sequence>MSGRLYVVSCPIGNMEDITLRALRVLAEVDVIAAEDTRRALSLLSAHDIAARGRVISCFEHNEQQRTADLIHRLQQGMSVALISDAGTPSISDPGFYLVRSAIAQGIEVVPVPGVSAAVAALSVSGMPTDAFVFTGFLPKKQGRRSRKLADLANERATLIFYEAPHRAAAFLAELETALGDRQAVVCREMTKTHEEFLRGPLSELSAALESRDAVKGEITVVVEGAPQEGETLDPEDLAQAVREADCGASELAKTLARQYNIPRRQLYDEILKIKKDTP</sequence>
<keyword evidence="1 6" id="KW-0963">Cytoplasm</keyword>
<organism evidence="8 9">
    <name type="scientific">Desulfosudis oleivorans (strain DSM 6200 / JCM 39069 / Hxd3)</name>
    <name type="common">Desulfococcus oleovorans</name>
    <dbReference type="NCBI Taxonomy" id="96561"/>
    <lineage>
        <taxon>Bacteria</taxon>
        <taxon>Pseudomonadati</taxon>
        <taxon>Thermodesulfobacteriota</taxon>
        <taxon>Desulfobacteria</taxon>
        <taxon>Desulfobacterales</taxon>
        <taxon>Desulfosudaceae</taxon>
        <taxon>Desulfosudis</taxon>
    </lineage>
</organism>
<feature type="domain" description="Tetrapyrrole methylase" evidence="7">
    <location>
        <begin position="4"/>
        <end position="205"/>
    </location>
</feature>
<keyword evidence="3 6" id="KW-0489">Methyltransferase</keyword>
<evidence type="ECO:0000256" key="1">
    <source>
        <dbReference type="ARBA" id="ARBA00022490"/>
    </source>
</evidence>
<dbReference type="KEGG" id="dol:Dole_1105"/>
<evidence type="ECO:0000256" key="2">
    <source>
        <dbReference type="ARBA" id="ARBA00022552"/>
    </source>
</evidence>
<evidence type="ECO:0000256" key="6">
    <source>
        <dbReference type="HAMAP-Rule" id="MF_01877"/>
    </source>
</evidence>
<dbReference type="PANTHER" id="PTHR46111">
    <property type="entry name" value="RIBOSOMAL RNA SMALL SUBUNIT METHYLTRANSFERASE I"/>
    <property type="match status" value="1"/>
</dbReference>
<comment type="similarity">
    <text evidence="6">Belongs to the methyltransferase superfamily. RsmI family.</text>
</comment>
<dbReference type="HAMAP" id="MF_01877">
    <property type="entry name" value="16SrRNA_methyltr_I"/>
    <property type="match status" value="1"/>
</dbReference>
<reference evidence="8 9" key="1">
    <citation type="submission" date="2007-10" db="EMBL/GenBank/DDBJ databases">
        <title>Complete sequence of Desulfococcus oleovorans Hxd3.</title>
        <authorList>
            <consortium name="US DOE Joint Genome Institute"/>
            <person name="Copeland A."/>
            <person name="Lucas S."/>
            <person name="Lapidus A."/>
            <person name="Barry K."/>
            <person name="Glavina del Rio T."/>
            <person name="Dalin E."/>
            <person name="Tice H."/>
            <person name="Pitluck S."/>
            <person name="Kiss H."/>
            <person name="Brettin T."/>
            <person name="Bruce D."/>
            <person name="Detter J.C."/>
            <person name="Han C."/>
            <person name="Schmutz J."/>
            <person name="Larimer F."/>
            <person name="Land M."/>
            <person name="Hauser L."/>
            <person name="Kyrpides N."/>
            <person name="Kim E."/>
            <person name="Wawrik B."/>
            <person name="Richardson P."/>
        </authorList>
    </citation>
    <scope>NUCLEOTIDE SEQUENCE [LARGE SCALE GENOMIC DNA]</scope>
    <source>
        <strain evidence="9">DSM 6200 / JCM 39069 / Hxd3</strain>
    </source>
</reference>
<evidence type="ECO:0000256" key="4">
    <source>
        <dbReference type="ARBA" id="ARBA00022679"/>
    </source>
</evidence>
<dbReference type="EMBL" id="CP000859">
    <property type="protein sequence ID" value="ABW66912.1"/>
    <property type="molecule type" value="Genomic_DNA"/>
</dbReference>
<evidence type="ECO:0000313" key="8">
    <source>
        <dbReference type="EMBL" id="ABW66912.1"/>
    </source>
</evidence>
<comment type="subcellular location">
    <subcellularLocation>
        <location evidence="6">Cytoplasm</location>
    </subcellularLocation>
</comment>
<dbReference type="GO" id="GO:0005737">
    <property type="term" value="C:cytoplasm"/>
    <property type="evidence" value="ECO:0007669"/>
    <property type="project" value="UniProtKB-SubCell"/>
</dbReference>
<dbReference type="InterPro" id="IPR014776">
    <property type="entry name" value="4pyrrole_Mease_sub2"/>
</dbReference>
<dbReference type="RefSeq" id="WP_012174530.1">
    <property type="nucleotide sequence ID" value="NC_009943.1"/>
</dbReference>
<dbReference type="AlphaFoldDB" id="A8ZX56"/>
<evidence type="ECO:0000313" key="9">
    <source>
        <dbReference type="Proteomes" id="UP000008561"/>
    </source>
</evidence>
<keyword evidence="4 6" id="KW-0808">Transferase</keyword>
<evidence type="ECO:0000256" key="3">
    <source>
        <dbReference type="ARBA" id="ARBA00022603"/>
    </source>
</evidence>
<accession>A8ZX56</accession>
<keyword evidence="9" id="KW-1185">Reference proteome</keyword>
<dbReference type="InterPro" id="IPR008189">
    <property type="entry name" value="rRNA_ssu_MeTfrase_I"/>
</dbReference>
<dbReference type="SUPFAM" id="SSF53790">
    <property type="entry name" value="Tetrapyrrole methylase"/>
    <property type="match status" value="1"/>
</dbReference>
<dbReference type="CDD" id="cd11648">
    <property type="entry name" value="RsmI"/>
    <property type="match status" value="1"/>
</dbReference>
<dbReference type="InterPro" id="IPR014777">
    <property type="entry name" value="4pyrrole_Mease_sub1"/>
</dbReference>
<dbReference type="FunFam" id="3.30.950.10:FF:000002">
    <property type="entry name" value="Ribosomal RNA small subunit methyltransferase I"/>
    <property type="match status" value="1"/>
</dbReference>
<dbReference type="InterPro" id="IPR000878">
    <property type="entry name" value="4pyrrol_Mease"/>
</dbReference>
<dbReference type="EC" id="2.1.1.198" evidence="6"/>
<dbReference type="InterPro" id="IPR035996">
    <property type="entry name" value="4pyrrol_Methylase_sf"/>
</dbReference>
<dbReference type="Pfam" id="PF00590">
    <property type="entry name" value="TP_methylase"/>
    <property type="match status" value="1"/>
</dbReference>
<evidence type="ECO:0000259" key="7">
    <source>
        <dbReference type="Pfam" id="PF00590"/>
    </source>
</evidence>
<dbReference type="HOGENOM" id="CLU_044779_4_0_7"/>
<gene>
    <name evidence="6" type="primary">rsmI</name>
    <name evidence="8" type="ordered locus">Dole_1105</name>
</gene>
<keyword evidence="5 6" id="KW-0949">S-adenosyl-L-methionine</keyword>
<dbReference type="Proteomes" id="UP000008561">
    <property type="component" value="Chromosome"/>
</dbReference>
<dbReference type="PANTHER" id="PTHR46111:SF1">
    <property type="entry name" value="RIBOSOMAL RNA SMALL SUBUNIT METHYLTRANSFERASE I"/>
    <property type="match status" value="1"/>
</dbReference>
<dbReference type="PIRSF" id="PIRSF005917">
    <property type="entry name" value="MTase_YraL"/>
    <property type="match status" value="1"/>
</dbReference>
<name>A8ZX56_DESOH</name>
<dbReference type="eggNOG" id="COG0313">
    <property type="taxonomic scope" value="Bacteria"/>
</dbReference>
<comment type="catalytic activity">
    <reaction evidence="6">
        <text>cytidine(1402) in 16S rRNA + S-adenosyl-L-methionine = 2'-O-methylcytidine(1402) in 16S rRNA + S-adenosyl-L-homocysteine + H(+)</text>
        <dbReference type="Rhea" id="RHEA:42924"/>
        <dbReference type="Rhea" id="RHEA-COMP:10285"/>
        <dbReference type="Rhea" id="RHEA-COMP:10286"/>
        <dbReference type="ChEBI" id="CHEBI:15378"/>
        <dbReference type="ChEBI" id="CHEBI:57856"/>
        <dbReference type="ChEBI" id="CHEBI:59789"/>
        <dbReference type="ChEBI" id="CHEBI:74495"/>
        <dbReference type="ChEBI" id="CHEBI:82748"/>
        <dbReference type="EC" id="2.1.1.198"/>
    </reaction>
</comment>
<comment type="function">
    <text evidence="6">Catalyzes the 2'-O-methylation of the ribose of cytidine 1402 (C1402) in 16S rRNA.</text>
</comment>
<protein>
    <recommendedName>
        <fullName evidence="6">Ribosomal RNA small subunit methyltransferase I</fullName>
        <ecNumber evidence="6">2.1.1.198</ecNumber>
    </recommendedName>
    <alternativeName>
        <fullName evidence="6">16S rRNA 2'-O-ribose C1402 methyltransferase</fullName>
    </alternativeName>
    <alternativeName>
        <fullName evidence="6">rRNA (cytidine-2'-O-)-methyltransferase RsmI</fullName>
    </alternativeName>
</protein>
<dbReference type="FunFam" id="3.40.1010.10:FF:000007">
    <property type="entry name" value="Ribosomal RNA small subunit methyltransferase I"/>
    <property type="match status" value="1"/>
</dbReference>
<dbReference type="OrthoDB" id="9809084at2"/>
<keyword evidence="2 6" id="KW-0698">rRNA processing</keyword>
<dbReference type="Gene3D" id="3.30.950.10">
    <property type="entry name" value="Methyltransferase, Cobalt-precorrin-4 Transmethylase, Domain 2"/>
    <property type="match status" value="1"/>
</dbReference>